<keyword evidence="4" id="KW-1185">Reference proteome</keyword>
<proteinExistence type="predicted"/>
<reference evidence="3 4" key="1">
    <citation type="journal article" date="2014" name="Curr. Biol.">
        <title>The genome of the clonal raider ant Cerapachys biroi.</title>
        <authorList>
            <person name="Oxley P.R."/>
            <person name="Ji L."/>
            <person name="Fetter-Pruneda I."/>
            <person name="McKenzie S.K."/>
            <person name="Li C."/>
            <person name="Hu H."/>
            <person name="Zhang G."/>
            <person name="Kronauer D.J."/>
        </authorList>
    </citation>
    <scope>NUCLEOTIDE SEQUENCE [LARGE SCALE GENOMIC DNA]</scope>
</reference>
<feature type="compositionally biased region" description="Pro residues" evidence="1">
    <location>
        <begin position="10"/>
        <end position="23"/>
    </location>
</feature>
<protein>
    <submittedName>
        <fullName evidence="3">Uncharacterized protein</fullName>
    </submittedName>
</protein>
<feature type="transmembrane region" description="Helical" evidence="2">
    <location>
        <begin position="251"/>
        <end position="274"/>
    </location>
</feature>
<sequence length="312" mass="34656">MRVPPTRLLLPPPPPPPPPPPTPTTTTTTTTTTTANTTTTNRAKAKLKFPKSTLNRPQPLYSQKIVIGSEELAGRDIKHVVRQRINALTDERSPKVVRSTALIIKSSKAPASINGRPRSSARDEHDGKTRVEVSGLEVGRTRSATTKTAANGCANLAAMSGLFNGYDRSKRQEAAVGQHEGEANDYYFRDSFDHSSSESQLLDASGKPHSRSVTPVPKMQKLQNSKLCLQQQQQQQGRRAYGKLRHKSLHVVRLFIPAFMLIITVLFIVTVLVFETDTTLFNSLRKTPEMVALRSQYYVPIKEFLRTKLGLF</sequence>
<keyword evidence="2" id="KW-0472">Membrane</keyword>
<evidence type="ECO:0000256" key="1">
    <source>
        <dbReference type="SAM" id="MobiDB-lite"/>
    </source>
</evidence>
<organism evidence="3 4">
    <name type="scientific">Ooceraea biroi</name>
    <name type="common">Clonal raider ant</name>
    <name type="synonym">Cerapachys biroi</name>
    <dbReference type="NCBI Taxonomy" id="2015173"/>
    <lineage>
        <taxon>Eukaryota</taxon>
        <taxon>Metazoa</taxon>
        <taxon>Ecdysozoa</taxon>
        <taxon>Arthropoda</taxon>
        <taxon>Hexapoda</taxon>
        <taxon>Insecta</taxon>
        <taxon>Pterygota</taxon>
        <taxon>Neoptera</taxon>
        <taxon>Endopterygota</taxon>
        <taxon>Hymenoptera</taxon>
        <taxon>Apocrita</taxon>
        <taxon>Aculeata</taxon>
        <taxon>Formicoidea</taxon>
        <taxon>Formicidae</taxon>
        <taxon>Dorylinae</taxon>
        <taxon>Ooceraea</taxon>
    </lineage>
</organism>
<evidence type="ECO:0000313" key="4">
    <source>
        <dbReference type="Proteomes" id="UP000053097"/>
    </source>
</evidence>
<gene>
    <name evidence="3" type="ORF">X777_00795</name>
</gene>
<keyword evidence="2" id="KW-0812">Transmembrane</keyword>
<keyword evidence="2" id="KW-1133">Transmembrane helix</keyword>
<feature type="region of interest" description="Disordered" evidence="1">
    <location>
        <begin position="1"/>
        <end position="41"/>
    </location>
</feature>
<accession>A0A026WNV4</accession>
<dbReference type="EMBL" id="KK107139">
    <property type="protein sequence ID" value="EZA57695.1"/>
    <property type="molecule type" value="Genomic_DNA"/>
</dbReference>
<evidence type="ECO:0000256" key="2">
    <source>
        <dbReference type="SAM" id="Phobius"/>
    </source>
</evidence>
<evidence type="ECO:0000313" key="3">
    <source>
        <dbReference type="EMBL" id="EZA57695.1"/>
    </source>
</evidence>
<dbReference type="SUPFAM" id="SSF101447">
    <property type="entry name" value="Formin homology 2 domain (FH2 domain)"/>
    <property type="match status" value="1"/>
</dbReference>
<feature type="compositionally biased region" description="Basic and acidic residues" evidence="1">
    <location>
        <begin position="120"/>
        <end position="129"/>
    </location>
</feature>
<dbReference type="Proteomes" id="UP000053097">
    <property type="component" value="Unassembled WGS sequence"/>
</dbReference>
<feature type="region of interest" description="Disordered" evidence="1">
    <location>
        <begin position="109"/>
        <end position="129"/>
    </location>
</feature>
<name>A0A026WNV4_OOCBI</name>
<dbReference type="OrthoDB" id="6266673at2759"/>
<dbReference type="AlphaFoldDB" id="A0A026WNV4"/>
<dbReference type="STRING" id="2015173.A0A026WNV4"/>
<feature type="compositionally biased region" description="Low complexity" evidence="1">
    <location>
        <begin position="24"/>
        <end position="41"/>
    </location>
</feature>